<proteinExistence type="predicted"/>
<dbReference type="PIRSF" id="PIRSF000709">
    <property type="entry name" value="6PFK_2-Ptase"/>
    <property type="match status" value="1"/>
</dbReference>
<dbReference type="InterPro" id="IPR050275">
    <property type="entry name" value="PGM_Phosphatase"/>
</dbReference>
<name>A0A7C4ER79_9BACT</name>
<dbReference type="Pfam" id="PF00300">
    <property type="entry name" value="His_Phos_1"/>
    <property type="match status" value="1"/>
</dbReference>
<accession>A0A7C4ER79</accession>
<feature type="binding site" evidence="1">
    <location>
        <position position="66"/>
    </location>
    <ligand>
        <name>substrate</name>
    </ligand>
</feature>
<dbReference type="GO" id="GO:0016791">
    <property type="term" value="F:phosphatase activity"/>
    <property type="evidence" value="ECO:0007669"/>
    <property type="project" value="TreeGrafter"/>
</dbReference>
<dbReference type="InterPro" id="IPR029033">
    <property type="entry name" value="His_PPase_superfam"/>
</dbReference>
<dbReference type="PANTHER" id="PTHR48100:SF59">
    <property type="entry name" value="ADENOSYLCOBALAMIN_ALPHA-RIBAZOLE PHOSPHATASE"/>
    <property type="match status" value="1"/>
</dbReference>
<gene>
    <name evidence="2" type="ORF">ENV54_02585</name>
</gene>
<protein>
    <submittedName>
        <fullName evidence="2">Histidine phosphatase family protein</fullName>
    </submittedName>
</protein>
<dbReference type="AlphaFoldDB" id="A0A7C4ER79"/>
<dbReference type="SMART" id="SM00855">
    <property type="entry name" value="PGAM"/>
    <property type="match status" value="1"/>
</dbReference>
<dbReference type="InterPro" id="IPR013078">
    <property type="entry name" value="His_Pase_superF_clade-1"/>
</dbReference>
<reference evidence="2" key="1">
    <citation type="journal article" date="2020" name="mSystems">
        <title>Genome- and Community-Level Interaction Insights into Carbon Utilization and Element Cycling Functions of Hydrothermarchaeota in Hydrothermal Sediment.</title>
        <authorList>
            <person name="Zhou Z."/>
            <person name="Liu Y."/>
            <person name="Xu W."/>
            <person name="Pan J."/>
            <person name="Luo Z.H."/>
            <person name="Li M."/>
        </authorList>
    </citation>
    <scope>NUCLEOTIDE SEQUENCE [LARGE SCALE GENOMIC DNA]</scope>
    <source>
        <strain evidence="2">SpSt-769</strain>
    </source>
</reference>
<comment type="caution">
    <text evidence="2">The sequence shown here is derived from an EMBL/GenBank/DDBJ whole genome shotgun (WGS) entry which is preliminary data.</text>
</comment>
<feature type="binding site" evidence="1">
    <location>
        <begin position="16"/>
        <end position="23"/>
    </location>
    <ligand>
        <name>substrate</name>
    </ligand>
</feature>
<dbReference type="Gene3D" id="3.40.50.1240">
    <property type="entry name" value="Phosphoglycerate mutase-like"/>
    <property type="match status" value="1"/>
</dbReference>
<dbReference type="SUPFAM" id="SSF53254">
    <property type="entry name" value="Phosphoglycerate mutase-like"/>
    <property type="match status" value="1"/>
</dbReference>
<evidence type="ECO:0000313" key="2">
    <source>
        <dbReference type="EMBL" id="HGH60169.1"/>
    </source>
</evidence>
<dbReference type="CDD" id="cd07067">
    <property type="entry name" value="HP_PGM_like"/>
    <property type="match status" value="1"/>
</dbReference>
<dbReference type="GO" id="GO:0005737">
    <property type="term" value="C:cytoplasm"/>
    <property type="evidence" value="ECO:0007669"/>
    <property type="project" value="TreeGrafter"/>
</dbReference>
<evidence type="ECO:0000256" key="1">
    <source>
        <dbReference type="PIRSR" id="PIRSR613078-2"/>
    </source>
</evidence>
<dbReference type="PROSITE" id="PS00175">
    <property type="entry name" value="PG_MUTASE"/>
    <property type="match status" value="1"/>
</dbReference>
<organism evidence="2">
    <name type="scientific">Desulfomonile tiedjei</name>
    <dbReference type="NCBI Taxonomy" id="2358"/>
    <lineage>
        <taxon>Bacteria</taxon>
        <taxon>Pseudomonadati</taxon>
        <taxon>Thermodesulfobacteriota</taxon>
        <taxon>Desulfomonilia</taxon>
        <taxon>Desulfomonilales</taxon>
        <taxon>Desulfomonilaceae</taxon>
        <taxon>Desulfomonile</taxon>
    </lineage>
</organism>
<dbReference type="EMBL" id="DTGT01000083">
    <property type="protein sequence ID" value="HGH60169.1"/>
    <property type="molecule type" value="Genomic_DNA"/>
</dbReference>
<sequence>MMNLGNDTLGTLLLCRHGETEWNRSGRIMGQWDSPMTAQGLARIRTLADMLARQGVNRIVASPLGRAALTGCMYSEKLSAPVYFDALLAELSAGAWQGELRTQGTVHGRPFRASWSDRPPGGESYADAEERVARFLAKLRCYHGETILIVGHAGINKVILKMLLNLAPEVAAKMTFPHDIFYRIDSSGQIVLFSPAYADGKIAHFET</sequence>
<dbReference type="InterPro" id="IPR001345">
    <property type="entry name" value="PG/BPGM_mutase_AS"/>
</dbReference>
<dbReference type="PANTHER" id="PTHR48100">
    <property type="entry name" value="BROAD-SPECIFICITY PHOSPHATASE YOR283W-RELATED"/>
    <property type="match status" value="1"/>
</dbReference>